<comment type="caution">
    <text evidence="14">The sequence shown here is derived from an EMBL/GenBank/DDBJ whole genome shotgun (WGS) entry which is preliminary data.</text>
</comment>
<keyword evidence="10 12" id="KW-0630">Potassium</keyword>
<feature type="binding site" evidence="12">
    <location>
        <position position="141"/>
    </location>
    <ligand>
        <name>substrate</name>
    </ligand>
</feature>
<dbReference type="InterPro" id="IPR002173">
    <property type="entry name" value="Carboh/pur_kinase_PfkB_CS"/>
</dbReference>
<evidence type="ECO:0000256" key="4">
    <source>
        <dbReference type="ARBA" id="ARBA00022679"/>
    </source>
</evidence>
<protein>
    <recommendedName>
        <fullName evidence="3 12">Ribokinase</fullName>
        <shortName evidence="12">RK</shortName>
        <ecNumber evidence="2 12">2.7.1.15</ecNumber>
    </recommendedName>
</protein>
<sequence>MRKARVTVIGSLNVDMVTVTSTIPEQGETVQGDRFATLCGGKGANQAIACARLGAEVRFIGCVGDDTFGRMMLDNLQQEQIHTEGVDIISEVASGTASIIVNDGDNRIIVVPGANGLLTPDHIRRHAETIRSSDVILMQLEIPLPAVREALSIAAESHVPVILNPAPAMPLTDEMLAHVSILTPNEHELAALFGGDDSEQAFEWKTAIRSMPGRIVLTRGADGAYWSDTACHLHHQPGYEVNVIDTTGAGDTFNGALAVLLAEGNSMDDAVHGAVAASALAVTQFGAQSGMPTRSRLEQQLKED</sequence>
<comment type="function">
    <text evidence="12">Catalyzes the phosphorylation of ribose at O-5 in a reaction requiring ATP and magnesium. The resulting D-ribose-5-phosphate can then be used either for sythesis of nucleotides, histidine, and tryptophan, or as a component of the pentose phosphate pathway.</text>
</comment>
<dbReference type="SUPFAM" id="SSF53613">
    <property type="entry name" value="Ribokinase-like"/>
    <property type="match status" value="1"/>
</dbReference>
<comment type="pathway">
    <text evidence="12">Carbohydrate metabolism; D-ribose degradation; D-ribose 5-phosphate from beta-D-ribopyranose: step 2/2.</text>
</comment>
<comment type="similarity">
    <text evidence="1">Belongs to the carbohydrate kinase pfkB family.</text>
</comment>
<feature type="active site" description="Proton acceptor" evidence="12">
    <location>
        <position position="251"/>
    </location>
</feature>
<feature type="binding site" evidence="12">
    <location>
        <position position="247"/>
    </location>
    <ligand>
        <name>K(+)</name>
        <dbReference type="ChEBI" id="CHEBI:29103"/>
    </ligand>
</feature>
<dbReference type="InterPro" id="IPR011611">
    <property type="entry name" value="PfkB_dom"/>
</dbReference>
<feature type="binding site" evidence="12">
    <location>
        <begin position="218"/>
        <end position="223"/>
    </location>
    <ligand>
        <name>ATP</name>
        <dbReference type="ChEBI" id="CHEBI:30616"/>
    </ligand>
</feature>
<dbReference type="InterPro" id="IPR002139">
    <property type="entry name" value="Ribo/fructo_kinase"/>
</dbReference>
<gene>
    <name evidence="12 14" type="primary">rbsK</name>
    <name evidence="14" type="ORF">LQV63_14565</name>
</gene>
<comment type="similarity">
    <text evidence="12">Belongs to the carbohydrate kinase PfkB family. Ribokinase subfamily.</text>
</comment>
<feature type="binding site" evidence="12">
    <location>
        <position position="251"/>
    </location>
    <ligand>
        <name>substrate</name>
    </ligand>
</feature>
<feature type="binding site" evidence="12">
    <location>
        <position position="185"/>
    </location>
    <ligand>
        <name>ATP</name>
        <dbReference type="ChEBI" id="CHEBI:30616"/>
    </ligand>
</feature>
<evidence type="ECO:0000256" key="11">
    <source>
        <dbReference type="ARBA" id="ARBA00023277"/>
    </source>
</evidence>
<dbReference type="PROSITE" id="PS00584">
    <property type="entry name" value="PFKB_KINASES_2"/>
    <property type="match status" value="1"/>
</dbReference>
<evidence type="ECO:0000256" key="12">
    <source>
        <dbReference type="HAMAP-Rule" id="MF_01987"/>
    </source>
</evidence>
<keyword evidence="4 12" id="KW-0808">Transferase</keyword>
<dbReference type="PROSITE" id="PS00583">
    <property type="entry name" value="PFKB_KINASES_1"/>
    <property type="match status" value="1"/>
</dbReference>
<dbReference type="PANTHER" id="PTHR10584:SF166">
    <property type="entry name" value="RIBOKINASE"/>
    <property type="match status" value="1"/>
</dbReference>
<dbReference type="GO" id="GO:0004747">
    <property type="term" value="F:ribokinase activity"/>
    <property type="evidence" value="ECO:0007669"/>
    <property type="project" value="UniProtKB-EC"/>
</dbReference>
<comment type="activity regulation">
    <text evidence="12">Activated by a monovalent cation that binds near, but not in, the active site. The most likely occupant of the site in vivo is potassium. Ion binding induces a conformational change that may alter substrate affinity.</text>
</comment>
<dbReference type="PANTHER" id="PTHR10584">
    <property type="entry name" value="SUGAR KINASE"/>
    <property type="match status" value="1"/>
</dbReference>
<dbReference type="NCBIfam" id="TIGR02152">
    <property type="entry name" value="D_ribokin_bact"/>
    <property type="match status" value="1"/>
</dbReference>
<keyword evidence="5 12" id="KW-0479">Metal-binding</keyword>
<keyword evidence="7 12" id="KW-0418">Kinase</keyword>
<evidence type="ECO:0000256" key="3">
    <source>
        <dbReference type="ARBA" id="ARBA00016943"/>
    </source>
</evidence>
<dbReference type="HAMAP" id="MF_01987">
    <property type="entry name" value="Ribokinase"/>
    <property type="match status" value="1"/>
</dbReference>
<keyword evidence="11 12" id="KW-0119">Carbohydrate metabolism</keyword>
<dbReference type="Proteomes" id="UP001199916">
    <property type="component" value="Unassembled WGS sequence"/>
</dbReference>
<evidence type="ECO:0000256" key="5">
    <source>
        <dbReference type="ARBA" id="ARBA00022723"/>
    </source>
</evidence>
<feature type="binding site" evidence="12">
    <location>
        <begin position="250"/>
        <end position="251"/>
    </location>
    <ligand>
        <name>ATP</name>
        <dbReference type="ChEBI" id="CHEBI:30616"/>
    </ligand>
</feature>
<accession>A0ABS8YFQ9</accession>
<keyword evidence="6 12" id="KW-0547">Nucleotide-binding</keyword>
<dbReference type="EC" id="2.7.1.15" evidence="2 12"/>
<reference evidence="14 15" key="1">
    <citation type="submission" date="2021-11" db="EMBL/GenBank/DDBJ databases">
        <title>Draft genome sequence of Paenibacillus profundus YoMME, a new Gram-positive bacteria with exoelectrogenic properties.</title>
        <authorList>
            <person name="Hubenova Y."/>
            <person name="Hubenova E."/>
            <person name="Manasiev Y."/>
            <person name="Peykov S."/>
            <person name="Mitov M."/>
        </authorList>
    </citation>
    <scope>NUCLEOTIDE SEQUENCE [LARGE SCALE GENOMIC DNA]</scope>
    <source>
        <strain evidence="14 15">YoMME</strain>
    </source>
</reference>
<dbReference type="InterPro" id="IPR011877">
    <property type="entry name" value="Ribokinase"/>
</dbReference>
<dbReference type="InterPro" id="IPR029056">
    <property type="entry name" value="Ribokinase-like"/>
</dbReference>
<dbReference type="CDD" id="cd01174">
    <property type="entry name" value="ribokinase"/>
    <property type="match status" value="1"/>
</dbReference>
<dbReference type="EMBL" id="JAJNBZ010000010">
    <property type="protein sequence ID" value="MCE5170536.1"/>
    <property type="molecule type" value="Genomic_DNA"/>
</dbReference>
<evidence type="ECO:0000256" key="6">
    <source>
        <dbReference type="ARBA" id="ARBA00022741"/>
    </source>
</evidence>
<comment type="caution">
    <text evidence="12">Lacks conserved residue(s) required for the propagation of feature annotation.</text>
</comment>
<evidence type="ECO:0000313" key="15">
    <source>
        <dbReference type="Proteomes" id="UP001199916"/>
    </source>
</evidence>
<feature type="domain" description="Carbohydrate kinase PfkB" evidence="13">
    <location>
        <begin position="4"/>
        <end position="294"/>
    </location>
</feature>
<evidence type="ECO:0000256" key="1">
    <source>
        <dbReference type="ARBA" id="ARBA00005380"/>
    </source>
</evidence>
<feature type="binding site" evidence="12">
    <location>
        <position position="286"/>
    </location>
    <ligand>
        <name>K(+)</name>
        <dbReference type="ChEBI" id="CHEBI:29103"/>
    </ligand>
</feature>
<comment type="subunit">
    <text evidence="12">Homodimer.</text>
</comment>
<feature type="binding site" evidence="12">
    <location>
        <begin position="41"/>
        <end position="45"/>
    </location>
    <ligand>
        <name>substrate</name>
    </ligand>
</feature>
<evidence type="ECO:0000259" key="13">
    <source>
        <dbReference type="Pfam" id="PF00294"/>
    </source>
</evidence>
<proteinExistence type="inferred from homology"/>
<evidence type="ECO:0000256" key="7">
    <source>
        <dbReference type="ARBA" id="ARBA00022777"/>
    </source>
</evidence>
<dbReference type="RefSeq" id="WP_233697246.1">
    <property type="nucleotide sequence ID" value="NZ_JAJNBZ010000010.1"/>
</dbReference>
<dbReference type="PRINTS" id="PR00990">
    <property type="entry name" value="RIBOKINASE"/>
</dbReference>
<name>A0ABS8YFQ9_9BACL</name>
<evidence type="ECO:0000256" key="10">
    <source>
        <dbReference type="ARBA" id="ARBA00022958"/>
    </source>
</evidence>
<organism evidence="14 15">
    <name type="scientific">Paenibacillus profundus</name>
    <dbReference type="NCBI Taxonomy" id="1173085"/>
    <lineage>
        <taxon>Bacteria</taxon>
        <taxon>Bacillati</taxon>
        <taxon>Bacillota</taxon>
        <taxon>Bacilli</taxon>
        <taxon>Bacillales</taxon>
        <taxon>Paenibacillaceae</taxon>
        <taxon>Paenibacillus</taxon>
    </lineage>
</organism>
<feature type="binding site" evidence="12">
    <location>
        <position position="281"/>
    </location>
    <ligand>
        <name>K(+)</name>
        <dbReference type="ChEBI" id="CHEBI:29103"/>
    </ligand>
</feature>
<comment type="subcellular location">
    <subcellularLocation>
        <location evidence="12">Cytoplasm</location>
    </subcellularLocation>
</comment>
<evidence type="ECO:0000256" key="8">
    <source>
        <dbReference type="ARBA" id="ARBA00022840"/>
    </source>
</evidence>
<keyword evidence="9 12" id="KW-0460">Magnesium</keyword>
<feature type="binding site" evidence="12">
    <location>
        <begin position="13"/>
        <end position="15"/>
    </location>
    <ligand>
        <name>substrate</name>
    </ligand>
</feature>
<evidence type="ECO:0000256" key="2">
    <source>
        <dbReference type="ARBA" id="ARBA00012035"/>
    </source>
</evidence>
<keyword evidence="8 12" id="KW-0067">ATP-binding</keyword>
<dbReference type="Gene3D" id="3.40.1190.20">
    <property type="match status" value="1"/>
</dbReference>
<feature type="binding site" evidence="12">
    <location>
        <position position="284"/>
    </location>
    <ligand>
        <name>K(+)</name>
        <dbReference type="ChEBI" id="CHEBI:29103"/>
    </ligand>
</feature>
<comment type="cofactor">
    <cofactor evidence="12">
        <name>Mg(2+)</name>
        <dbReference type="ChEBI" id="CHEBI:18420"/>
    </cofactor>
    <text evidence="12">Requires a divalent cation, most likely magnesium in vivo, as an electrophilic catalyst to aid phosphoryl group transfer. It is the chelate of the metal and the nucleotide that is the actual substrate.</text>
</comment>
<feature type="binding site" evidence="12">
    <location>
        <position position="245"/>
    </location>
    <ligand>
        <name>K(+)</name>
        <dbReference type="ChEBI" id="CHEBI:29103"/>
    </ligand>
</feature>
<evidence type="ECO:0000256" key="9">
    <source>
        <dbReference type="ARBA" id="ARBA00022842"/>
    </source>
</evidence>
<keyword evidence="15" id="KW-1185">Reference proteome</keyword>
<keyword evidence="12" id="KW-0963">Cytoplasm</keyword>
<comment type="catalytic activity">
    <reaction evidence="12">
        <text>D-ribose + ATP = D-ribose 5-phosphate + ADP + H(+)</text>
        <dbReference type="Rhea" id="RHEA:13697"/>
        <dbReference type="ChEBI" id="CHEBI:15378"/>
        <dbReference type="ChEBI" id="CHEBI:30616"/>
        <dbReference type="ChEBI" id="CHEBI:47013"/>
        <dbReference type="ChEBI" id="CHEBI:78346"/>
        <dbReference type="ChEBI" id="CHEBI:456216"/>
        <dbReference type="EC" id="2.7.1.15"/>
    </reaction>
</comment>
<evidence type="ECO:0000313" key="14">
    <source>
        <dbReference type="EMBL" id="MCE5170536.1"/>
    </source>
</evidence>
<dbReference type="Pfam" id="PF00294">
    <property type="entry name" value="PfkB"/>
    <property type="match status" value="1"/>
</dbReference>